<evidence type="ECO:0000256" key="1">
    <source>
        <dbReference type="ARBA" id="ARBA00022737"/>
    </source>
</evidence>
<dbReference type="PANTHER" id="PTHR10039:SF17">
    <property type="entry name" value="FUNGAL STAND N-TERMINAL GOODBYE DOMAIN-CONTAINING PROTEIN-RELATED"/>
    <property type="match status" value="1"/>
</dbReference>
<protein>
    <recommendedName>
        <fullName evidence="2">NACHT domain-containing protein</fullName>
    </recommendedName>
</protein>
<proteinExistence type="predicted"/>
<evidence type="ECO:0000313" key="4">
    <source>
        <dbReference type="Proteomes" id="UP000521872"/>
    </source>
</evidence>
<reference evidence="3 4" key="1">
    <citation type="submission" date="2019-12" db="EMBL/GenBank/DDBJ databases">
        <authorList>
            <person name="Floudas D."/>
            <person name="Bentzer J."/>
            <person name="Ahren D."/>
            <person name="Johansson T."/>
            <person name="Persson P."/>
            <person name="Tunlid A."/>
        </authorList>
    </citation>
    <scope>NUCLEOTIDE SEQUENCE [LARGE SCALE GENOMIC DNA]</scope>
    <source>
        <strain evidence="3 4">CBS 102.39</strain>
    </source>
</reference>
<dbReference type="Gene3D" id="3.40.50.300">
    <property type="entry name" value="P-loop containing nucleotide triphosphate hydrolases"/>
    <property type="match status" value="1"/>
</dbReference>
<keyword evidence="4" id="KW-1185">Reference proteome</keyword>
<dbReference type="Proteomes" id="UP000521872">
    <property type="component" value="Unassembled WGS sequence"/>
</dbReference>
<evidence type="ECO:0000259" key="2">
    <source>
        <dbReference type="PROSITE" id="PS50837"/>
    </source>
</evidence>
<dbReference type="PROSITE" id="PS50837">
    <property type="entry name" value="NACHT"/>
    <property type="match status" value="1"/>
</dbReference>
<organism evidence="3 4">
    <name type="scientific">Agrocybe pediades</name>
    <dbReference type="NCBI Taxonomy" id="84607"/>
    <lineage>
        <taxon>Eukaryota</taxon>
        <taxon>Fungi</taxon>
        <taxon>Dikarya</taxon>
        <taxon>Basidiomycota</taxon>
        <taxon>Agaricomycotina</taxon>
        <taxon>Agaricomycetes</taxon>
        <taxon>Agaricomycetidae</taxon>
        <taxon>Agaricales</taxon>
        <taxon>Agaricineae</taxon>
        <taxon>Strophariaceae</taxon>
        <taxon>Agrocybe</taxon>
    </lineage>
</organism>
<dbReference type="PANTHER" id="PTHR10039">
    <property type="entry name" value="AMELOGENIN"/>
    <property type="match status" value="1"/>
</dbReference>
<feature type="domain" description="NACHT" evidence="2">
    <location>
        <begin position="82"/>
        <end position="238"/>
    </location>
</feature>
<dbReference type="InterPro" id="IPR007111">
    <property type="entry name" value="NACHT_NTPase"/>
</dbReference>
<dbReference type="InterPro" id="IPR056884">
    <property type="entry name" value="NPHP3-like_N"/>
</dbReference>
<dbReference type="SUPFAM" id="SSF52540">
    <property type="entry name" value="P-loop containing nucleoside triphosphate hydrolases"/>
    <property type="match status" value="1"/>
</dbReference>
<dbReference type="EMBL" id="JAACJL010000017">
    <property type="protein sequence ID" value="KAF4618826.1"/>
    <property type="molecule type" value="Genomic_DNA"/>
</dbReference>
<dbReference type="Pfam" id="PF24883">
    <property type="entry name" value="NPHP3_N"/>
    <property type="match status" value="1"/>
</dbReference>
<dbReference type="AlphaFoldDB" id="A0A8H4QX72"/>
<comment type="caution">
    <text evidence="3">The sequence shown here is derived from an EMBL/GenBank/DDBJ whole genome shotgun (WGS) entry which is preliminary data.</text>
</comment>
<gene>
    <name evidence="3" type="ORF">D9613_010080</name>
</gene>
<sequence>MVPPMISGNTIIQNGQFTQVNNLSNTSSLSRQALANAAAPNALHNSKERYDAPKCHPNTCVAVLDYIMNWALGQSGETSNRTIMWLRGTAGCGKSTIAQTIAERYLARGFKLAAFFFNRFDSSRNHSKQLIGTLAYQVYTAFPETDVQRLILSAIEDDPLIFERTMRHQFHALIAHPLHVYLSSLHSERPSPPGLLIVIDGLDECVDRTSQQEILEGLSDSEYAKTIPPIQILITSRPEPEITSSFDSMNMKDTHTRLALDSEYQTRADIELYLRDSFKKIKSNHPFRGYLSGSWPDNKLLVSLLNKSSGQFIYAASVVKYVGSIRHRPDHRLEAALHLRPHNGDLPFAQLDSLYTMILQSALDFEKVFQILSFRLIANYPCSTIERILPYNEGEIDILFCDLQAVVEIRRVAFSETRLLHVVHASFEDYLLDPERSKQFHVDIEQERPKHLVSILQYLSSYRPLSNHEGSAIFYNIGNFFPRGIISCELKQAVFSFRMQHFMQYWAPYITVAAFVRSFFSLLERLTLENSSDSYIEKHQLKLFNFSLFQHLERFYADDGLAISLMLILFHLGSHRYIPMLLTRRHPRKLSIYAVYSCPANLVLPRVNGQVPFNDARAEDHILEILYNLNWCEEPSEFRDHLRTFLLDPERRGEYVIGPNTYAKAALGCFKKIRSLGRPEAYVWHYMPPELGEDDYFEEWRFESGHWMVDIPTLYTSSFDRSDDFYFIVLGYLIFFLPQCGRLDALIVECLRSKVSFPAPRDRDGHRFPIRRWHLHREIEAYLARFNSV</sequence>
<dbReference type="InterPro" id="IPR027417">
    <property type="entry name" value="P-loop_NTPase"/>
</dbReference>
<accession>A0A8H4QX72</accession>
<name>A0A8H4QX72_9AGAR</name>
<keyword evidence="1" id="KW-0677">Repeat</keyword>
<evidence type="ECO:0000313" key="3">
    <source>
        <dbReference type="EMBL" id="KAF4618826.1"/>
    </source>
</evidence>